<dbReference type="EMBL" id="JABAEW010000102">
    <property type="protein sequence ID" value="NMD89314.1"/>
    <property type="molecule type" value="Genomic_DNA"/>
</dbReference>
<reference evidence="1 2" key="1">
    <citation type="submission" date="2020-04" db="EMBL/GenBank/DDBJ databases">
        <authorList>
            <person name="Hitch T.C.A."/>
            <person name="Wylensek D."/>
            <person name="Clavel T."/>
        </authorList>
    </citation>
    <scope>NUCLEOTIDE SEQUENCE [LARGE SCALE GENOMIC DNA]</scope>
    <source>
        <strain evidence="1 2">COR2-253-APC-1A</strain>
    </source>
</reference>
<dbReference type="AlphaFoldDB" id="A0A848B0A7"/>
<evidence type="ECO:0000313" key="1">
    <source>
        <dbReference type="EMBL" id="NMD89314.1"/>
    </source>
</evidence>
<dbReference type="RefSeq" id="WP_168964218.1">
    <property type="nucleotide sequence ID" value="NZ_JABAEW010000102.1"/>
</dbReference>
<comment type="caution">
    <text evidence="1">The sequence shown here is derived from an EMBL/GenBank/DDBJ whole genome shotgun (WGS) entry which is preliminary data.</text>
</comment>
<gene>
    <name evidence="1" type="ORF">HF882_22265</name>
</gene>
<evidence type="ECO:0000313" key="2">
    <source>
        <dbReference type="Proteomes" id="UP000576225"/>
    </source>
</evidence>
<proteinExistence type="predicted"/>
<organism evidence="1 2">
    <name type="scientific">Victivallis vadensis</name>
    <dbReference type="NCBI Taxonomy" id="172901"/>
    <lineage>
        <taxon>Bacteria</taxon>
        <taxon>Pseudomonadati</taxon>
        <taxon>Lentisphaerota</taxon>
        <taxon>Lentisphaeria</taxon>
        <taxon>Victivallales</taxon>
        <taxon>Victivallaceae</taxon>
        <taxon>Victivallis</taxon>
    </lineage>
</organism>
<protein>
    <submittedName>
        <fullName evidence="1">Uncharacterized protein</fullName>
    </submittedName>
</protein>
<dbReference type="Proteomes" id="UP000576225">
    <property type="component" value="Unassembled WGS sequence"/>
</dbReference>
<sequence>MSNDAVWIRRVWRDTVWALLHNIRIRMSSDVERPSVLVSGSGKTAAINITLPAAPEMEEAGGDAYSGSFAVTYNSKTKKLDVGPGWLCCNGTFSEVAAFQDIQPETGCLCISAKLTPAGTWSVPTFSFTTPAADAFPLAAVTVKKSAGKQQVEIRQYPVTVAYLFQVKICPLAEI</sequence>
<name>A0A848B0A7_9BACT</name>
<accession>A0A848B0A7</accession>